<evidence type="ECO:0000313" key="5">
    <source>
        <dbReference type="Proteomes" id="UP000283530"/>
    </source>
</evidence>
<accession>A0A443PB95</accession>
<evidence type="ECO:0000256" key="1">
    <source>
        <dbReference type="ARBA" id="ARBA00022614"/>
    </source>
</evidence>
<dbReference type="Pfam" id="PF23247">
    <property type="entry name" value="LRR_RPS2"/>
    <property type="match status" value="1"/>
</dbReference>
<dbReference type="PANTHER" id="PTHR33463">
    <property type="entry name" value="NB-ARC DOMAIN-CONTAINING PROTEIN-RELATED"/>
    <property type="match status" value="1"/>
</dbReference>
<keyword evidence="1" id="KW-0433">Leucine-rich repeat</keyword>
<dbReference type="Proteomes" id="UP000283530">
    <property type="component" value="Unassembled WGS sequence"/>
</dbReference>
<sequence length="339" mass="38906">MSERCNNHGDAICVKMHDLVRDMAINITKAEKPRSVIYAGGQLQEFSIEFPEDVVRISLMDNDIEVLSGEPNCQHLLTLFLQESPLQKISPDSYFNHMCSLRVLNLSSTKINSLPESVSYLKNLRALILNRCRDLEEVPSLEKLEELRVLDLSGTKIRELPSGVEAMIYLQRHHLDDTGELRVFPAGITPRLSHLEVLTMRGSRWKWSSKTGEGAGIEEILNSTRLAILYIQFEELSDFLQHAKSNKWHTKKRFVLSVELLVLCKGIPSPDALKSLESLRVFYCKKLKYLLPARLLQQLRCLKSVEVKFCRRMKEIVGEEEEMEITRDDNNNLQCIGDH</sequence>
<proteinExistence type="predicted"/>
<dbReference type="InterPro" id="IPR050905">
    <property type="entry name" value="Plant_NBS-LRR"/>
</dbReference>
<keyword evidence="5" id="KW-1185">Reference proteome</keyword>
<dbReference type="AlphaFoldDB" id="A0A443PB95"/>
<evidence type="ECO:0000259" key="3">
    <source>
        <dbReference type="Pfam" id="PF23247"/>
    </source>
</evidence>
<dbReference type="EMBL" id="QPKB01000007">
    <property type="protein sequence ID" value="RWR88045.1"/>
    <property type="molecule type" value="Genomic_DNA"/>
</dbReference>
<dbReference type="InterPro" id="IPR057135">
    <property type="entry name" value="At4g27190-like_LRR"/>
</dbReference>
<evidence type="ECO:0000256" key="2">
    <source>
        <dbReference type="ARBA" id="ARBA00022737"/>
    </source>
</evidence>
<dbReference type="InterPro" id="IPR032675">
    <property type="entry name" value="LRR_dom_sf"/>
</dbReference>
<dbReference type="InterPro" id="IPR001611">
    <property type="entry name" value="Leu-rich_rpt"/>
</dbReference>
<dbReference type="SUPFAM" id="SSF52058">
    <property type="entry name" value="L domain-like"/>
    <property type="match status" value="1"/>
</dbReference>
<dbReference type="InterPro" id="IPR003591">
    <property type="entry name" value="Leu-rich_rpt_typical-subtyp"/>
</dbReference>
<dbReference type="PANTHER" id="PTHR33463:SF167">
    <property type="entry name" value="PUTATIVE-RELATED"/>
    <property type="match status" value="1"/>
</dbReference>
<dbReference type="SMART" id="SM00369">
    <property type="entry name" value="LRR_TYP"/>
    <property type="match status" value="2"/>
</dbReference>
<dbReference type="Gene3D" id="3.80.10.10">
    <property type="entry name" value="Ribonuclease Inhibitor"/>
    <property type="match status" value="2"/>
</dbReference>
<reference evidence="4 5" key="1">
    <citation type="journal article" date="2019" name="Nat. Plants">
        <title>Stout camphor tree genome fills gaps in understanding of flowering plant genome evolution.</title>
        <authorList>
            <person name="Chaw S.M."/>
            <person name="Liu Y.C."/>
            <person name="Wu Y.W."/>
            <person name="Wang H.Y."/>
            <person name="Lin C.I."/>
            <person name="Wu C.S."/>
            <person name="Ke H.M."/>
            <person name="Chang L.Y."/>
            <person name="Hsu C.Y."/>
            <person name="Yang H.T."/>
            <person name="Sudianto E."/>
            <person name="Hsu M.H."/>
            <person name="Wu K.P."/>
            <person name="Wang L.N."/>
            <person name="Leebens-Mack J.H."/>
            <person name="Tsai I.J."/>
        </authorList>
    </citation>
    <scope>NUCLEOTIDE SEQUENCE [LARGE SCALE GENOMIC DNA]</scope>
    <source>
        <strain evidence="5">cv. Chaw 1501</strain>
        <tissue evidence="4">Young leaves</tissue>
    </source>
</reference>
<comment type="caution">
    <text evidence="4">The sequence shown here is derived from an EMBL/GenBank/DDBJ whole genome shotgun (WGS) entry which is preliminary data.</text>
</comment>
<keyword evidence="2" id="KW-0677">Repeat</keyword>
<gene>
    <name evidence="4" type="ORF">CKAN_01702600</name>
</gene>
<dbReference type="OrthoDB" id="1926275at2759"/>
<name>A0A443PB95_9MAGN</name>
<organism evidence="4 5">
    <name type="scientific">Cinnamomum micranthum f. kanehirae</name>
    <dbReference type="NCBI Taxonomy" id="337451"/>
    <lineage>
        <taxon>Eukaryota</taxon>
        <taxon>Viridiplantae</taxon>
        <taxon>Streptophyta</taxon>
        <taxon>Embryophyta</taxon>
        <taxon>Tracheophyta</taxon>
        <taxon>Spermatophyta</taxon>
        <taxon>Magnoliopsida</taxon>
        <taxon>Magnoliidae</taxon>
        <taxon>Laurales</taxon>
        <taxon>Lauraceae</taxon>
        <taxon>Cinnamomum</taxon>
    </lineage>
</organism>
<evidence type="ECO:0000313" key="4">
    <source>
        <dbReference type="EMBL" id="RWR88045.1"/>
    </source>
</evidence>
<dbReference type="PROSITE" id="PS51450">
    <property type="entry name" value="LRR"/>
    <property type="match status" value="1"/>
</dbReference>
<protein>
    <submittedName>
        <fullName evidence="4">Disease resistance protein</fullName>
    </submittedName>
</protein>
<feature type="domain" description="Disease resistance protein At4g27190-like leucine-rich repeats" evidence="3">
    <location>
        <begin position="268"/>
        <end position="323"/>
    </location>
</feature>
<dbReference type="Pfam" id="PF13855">
    <property type="entry name" value="LRR_8"/>
    <property type="match status" value="1"/>
</dbReference>